<dbReference type="InterPro" id="IPR050879">
    <property type="entry name" value="Acyltransferase_3"/>
</dbReference>
<dbReference type="EMBL" id="CP032624">
    <property type="protein sequence ID" value="AYG03172.1"/>
    <property type="molecule type" value="Genomic_DNA"/>
</dbReference>
<dbReference type="OrthoDB" id="3404679at2"/>
<dbReference type="KEGG" id="gry:D7I44_06270"/>
<dbReference type="PANTHER" id="PTHR23028:SF53">
    <property type="entry name" value="ACYL_TRANSF_3 DOMAIN-CONTAINING PROTEIN"/>
    <property type="match status" value="1"/>
</dbReference>
<organism evidence="3 4">
    <name type="scientific">Gryllotalpicola protaetiae</name>
    <dbReference type="NCBI Taxonomy" id="2419771"/>
    <lineage>
        <taxon>Bacteria</taxon>
        <taxon>Bacillati</taxon>
        <taxon>Actinomycetota</taxon>
        <taxon>Actinomycetes</taxon>
        <taxon>Micrococcales</taxon>
        <taxon>Microbacteriaceae</taxon>
        <taxon>Gryllotalpicola</taxon>
    </lineage>
</organism>
<sequence length="389" mass="41806">MPERDGVETKAGASPGGTTVAGSPFRVPALDGIRAIAAIFVVLFHLHVGFSRGDSGVDIFFVLSGFLITSILMRGARQGRIDFAKFYWGRALRLLPVYFAVMAVAVAIAVAWHLGGSTLRGALFSFLYVSNWAAGSGEGLGLLTHTWSLSIEEQFYLVWPLALIGIVTVSRGNGRKAAIGVGVLTVLAYLALLACWFGGTSTTFAWNFTPARGMELLVGCSLALVVSEFKGVRLPGAAWHLPDILGLASVAGLIAIANVQPHSEWFEMLVEWPLVAGVTALLILVCLNRDAKVTQRALSLGPLTTVGKMSYGLYLWHFPVFFVIDASIGLEHWSAKLLAMGIVAAIVPLSYRFIEQPFLRLKSSGTPNAVRQRMAAVLGRTGLRHVPTE</sequence>
<name>A0A387BLD4_9MICO</name>
<dbReference type="PANTHER" id="PTHR23028">
    <property type="entry name" value="ACETYLTRANSFERASE"/>
    <property type="match status" value="1"/>
</dbReference>
<feature type="transmembrane region" description="Helical" evidence="1">
    <location>
        <begin position="238"/>
        <end position="257"/>
    </location>
</feature>
<evidence type="ECO:0000313" key="4">
    <source>
        <dbReference type="Proteomes" id="UP000275069"/>
    </source>
</evidence>
<accession>A0A387BLD4</accession>
<dbReference type="InterPro" id="IPR002656">
    <property type="entry name" value="Acyl_transf_3_dom"/>
</dbReference>
<dbReference type="GO" id="GO:0009103">
    <property type="term" value="P:lipopolysaccharide biosynthetic process"/>
    <property type="evidence" value="ECO:0007669"/>
    <property type="project" value="TreeGrafter"/>
</dbReference>
<keyword evidence="1" id="KW-0472">Membrane</keyword>
<evidence type="ECO:0000256" key="1">
    <source>
        <dbReference type="SAM" id="Phobius"/>
    </source>
</evidence>
<evidence type="ECO:0000259" key="2">
    <source>
        <dbReference type="Pfam" id="PF01757"/>
    </source>
</evidence>
<feature type="transmembrane region" description="Helical" evidence="1">
    <location>
        <begin position="56"/>
        <end position="73"/>
    </location>
</feature>
<keyword evidence="3" id="KW-0808">Transferase</keyword>
<feature type="transmembrane region" description="Helical" evidence="1">
    <location>
        <begin position="177"/>
        <end position="199"/>
    </location>
</feature>
<keyword evidence="1" id="KW-1133">Transmembrane helix</keyword>
<keyword evidence="1" id="KW-0812">Transmembrane</keyword>
<feature type="transmembrane region" description="Helical" evidence="1">
    <location>
        <begin position="94"/>
        <end position="114"/>
    </location>
</feature>
<dbReference type="GO" id="GO:0016020">
    <property type="term" value="C:membrane"/>
    <property type="evidence" value="ECO:0007669"/>
    <property type="project" value="TreeGrafter"/>
</dbReference>
<feature type="transmembrane region" description="Helical" evidence="1">
    <location>
        <begin position="269"/>
        <end position="288"/>
    </location>
</feature>
<gene>
    <name evidence="3" type="ORF">D7I44_06270</name>
</gene>
<dbReference type="GO" id="GO:0016747">
    <property type="term" value="F:acyltransferase activity, transferring groups other than amino-acyl groups"/>
    <property type="evidence" value="ECO:0007669"/>
    <property type="project" value="InterPro"/>
</dbReference>
<dbReference type="Proteomes" id="UP000275069">
    <property type="component" value="Chromosome"/>
</dbReference>
<reference evidence="3 4" key="1">
    <citation type="submission" date="2018-09" db="EMBL/GenBank/DDBJ databases">
        <title>Genome sequencing of strain 2DFW10M-5.</title>
        <authorList>
            <person name="Heo J."/>
            <person name="Kim S.-J."/>
            <person name="Kwon S.-W."/>
        </authorList>
    </citation>
    <scope>NUCLEOTIDE SEQUENCE [LARGE SCALE GENOMIC DNA]</scope>
    <source>
        <strain evidence="3 4">2DFW10M-5</strain>
    </source>
</reference>
<feature type="transmembrane region" description="Helical" evidence="1">
    <location>
        <begin position="309"/>
        <end position="329"/>
    </location>
</feature>
<dbReference type="Pfam" id="PF01757">
    <property type="entry name" value="Acyl_transf_3"/>
    <property type="match status" value="1"/>
</dbReference>
<dbReference type="AlphaFoldDB" id="A0A387BLD4"/>
<keyword evidence="3" id="KW-0012">Acyltransferase</keyword>
<evidence type="ECO:0000313" key="3">
    <source>
        <dbReference type="EMBL" id="AYG03172.1"/>
    </source>
</evidence>
<protein>
    <submittedName>
        <fullName evidence="3">Acyltransferase</fullName>
    </submittedName>
</protein>
<feature type="transmembrane region" description="Helical" evidence="1">
    <location>
        <begin position="32"/>
        <end position="50"/>
    </location>
</feature>
<feature type="domain" description="Acyltransferase 3" evidence="2">
    <location>
        <begin position="28"/>
        <end position="346"/>
    </location>
</feature>
<proteinExistence type="predicted"/>
<feature type="transmembrane region" description="Helical" evidence="1">
    <location>
        <begin position="154"/>
        <end position="170"/>
    </location>
</feature>
<keyword evidence="4" id="KW-1185">Reference proteome</keyword>
<feature type="transmembrane region" description="Helical" evidence="1">
    <location>
        <begin position="335"/>
        <end position="354"/>
    </location>
</feature>